<gene>
    <name evidence="5" type="ORF">GCM10022200_17200</name>
</gene>
<sequence length="325" mass="34939">MVVRSLAAVVKGNGARVVDGVRDADELAEVMTRLTRPHRIVPDARGGGLDARADVLASGGLAFTRLRYGGAIVVTPGEVDPDTYLFPLSFAGEARLTYGRATVPVTARDGALIPPYREFRSEIDAAYEQVILAVDRLRVEAAVARLTAGAHDTLDLDATSFAPRRATVRALEAVASSSSADAHEAALAERLGDVALESLLLGIPQFEAYLPRHRDAGSARVRAAMQFMLDHLAEPLTVARIAESAHVSPRALQAAFRAEVDASPTEWLRDRRLDRARQLLTSSGADLTIAEIAASCGFAHLGEFAARFRDRFGVLPSHARSSRIR</sequence>
<name>A0ABP7AK15_9MICO</name>
<accession>A0ABP7AK15</accession>
<dbReference type="SUPFAM" id="SSF46689">
    <property type="entry name" value="Homeodomain-like"/>
    <property type="match status" value="2"/>
</dbReference>
<dbReference type="InterPro" id="IPR018060">
    <property type="entry name" value="HTH_AraC"/>
</dbReference>
<evidence type="ECO:0000256" key="2">
    <source>
        <dbReference type="ARBA" id="ARBA00023125"/>
    </source>
</evidence>
<reference evidence="6" key="1">
    <citation type="journal article" date="2019" name="Int. J. Syst. Evol. Microbiol.">
        <title>The Global Catalogue of Microorganisms (GCM) 10K type strain sequencing project: providing services to taxonomists for standard genome sequencing and annotation.</title>
        <authorList>
            <consortium name="The Broad Institute Genomics Platform"/>
            <consortium name="The Broad Institute Genome Sequencing Center for Infectious Disease"/>
            <person name="Wu L."/>
            <person name="Ma J."/>
        </authorList>
    </citation>
    <scope>NUCLEOTIDE SEQUENCE [LARGE SCALE GENOMIC DNA]</scope>
    <source>
        <strain evidence="6">JCM 16544</strain>
    </source>
</reference>
<evidence type="ECO:0000313" key="6">
    <source>
        <dbReference type="Proteomes" id="UP001501697"/>
    </source>
</evidence>
<keyword evidence="6" id="KW-1185">Reference proteome</keyword>
<dbReference type="InterPro" id="IPR035418">
    <property type="entry name" value="AraC-bd_2"/>
</dbReference>
<feature type="domain" description="HTH araC/xylS-type" evidence="4">
    <location>
        <begin position="222"/>
        <end position="322"/>
    </location>
</feature>
<comment type="caution">
    <text evidence="5">The sequence shown here is derived from an EMBL/GenBank/DDBJ whole genome shotgun (WGS) entry which is preliminary data.</text>
</comment>
<keyword evidence="2" id="KW-0238">DNA-binding</keyword>
<dbReference type="InterPro" id="IPR018062">
    <property type="entry name" value="HTH_AraC-typ_CS"/>
</dbReference>
<dbReference type="PANTHER" id="PTHR46796">
    <property type="entry name" value="HTH-TYPE TRANSCRIPTIONAL ACTIVATOR RHAS-RELATED"/>
    <property type="match status" value="1"/>
</dbReference>
<keyword evidence="3" id="KW-0804">Transcription</keyword>
<dbReference type="Pfam" id="PF12833">
    <property type="entry name" value="HTH_18"/>
    <property type="match status" value="1"/>
</dbReference>
<evidence type="ECO:0000256" key="1">
    <source>
        <dbReference type="ARBA" id="ARBA00023015"/>
    </source>
</evidence>
<protein>
    <submittedName>
        <fullName evidence="5">AraC family transcriptional regulator</fullName>
    </submittedName>
</protein>
<dbReference type="InterPro" id="IPR050204">
    <property type="entry name" value="AraC_XylS_family_regulators"/>
</dbReference>
<dbReference type="SMART" id="SM00342">
    <property type="entry name" value="HTH_ARAC"/>
    <property type="match status" value="1"/>
</dbReference>
<dbReference type="RefSeq" id="WP_344737588.1">
    <property type="nucleotide sequence ID" value="NZ_BAAAYU010000005.1"/>
</dbReference>
<organism evidence="5 6">
    <name type="scientific">Microbacterium awajiense</name>
    <dbReference type="NCBI Taxonomy" id="415214"/>
    <lineage>
        <taxon>Bacteria</taxon>
        <taxon>Bacillati</taxon>
        <taxon>Actinomycetota</taxon>
        <taxon>Actinomycetes</taxon>
        <taxon>Micrococcales</taxon>
        <taxon>Microbacteriaceae</taxon>
        <taxon>Microbacterium</taxon>
    </lineage>
</organism>
<dbReference type="Proteomes" id="UP001501697">
    <property type="component" value="Unassembled WGS sequence"/>
</dbReference>
<dbReference type="PROSITE" id="PS00041">
    <property type="entry name" value="HTH_ARAC_FAMILY_1"/>
    <property type="match status" value="1"/>
</dbReference>
<evidence type="ECO:0000313" key="5">
    <source>
        <dbReference type="EMBL" id="GAA3634514.1"/>
    </source>
</evidence>
<dbReference type="EMBL" id="BAAAYU010000005">
    <property type="protein sequence ID" value="GAA3634514.1"/>
    <property type="molecule type" value="Genomic_DNA"/>
</dbReference>
<evidence type="ECO:0000256" key="3">
    <source>
        <dbReference type="ARBA" id="ARBA00023163"/>
    </source>
</evidence>
<proteinExistence type="predicted"/>
<dbReference type="Pfam" id="PF14525">
    <property type="entry name" value="AraC_binding_2"/>
    <property type="match status" value="1"/>
</dbReference>
<keyword evidence="1" id="KW-0805">Transcription regulation</keyword>
<dbReference type="PROSITE" id="PS01124">
    <property type="entry name" value="HTH_ARAC_FAMILY_2"/>
    <property type="match status" value="1"/>
</dbReference>
<dbReference type="PANTHER" id="PTHR46796:SF6">
    <property type="entry name" value="ARAC SUBFAMILY"/>
    <property type="match status" value="1"/>
</dbReference>
<dbReference type="Gene3D" id="1.10.10.60">
    <property type="entry name" value="Homeodomain-like"/>
    <property type="match status" value="1"/>
</dbReference>
<dbReference type="InterPro" id="IPR009057">
    <property type="entry name" value="Homeodomain-like_sf"/>
</dbReference>
<evidence type="ECO:0000259" key="4">
    <source>
        <dbReference type="PROSITE" id="PS01124"/>
    </source>
</evidence>